<evidence type="ECO:0000256" key="3">
    <source>
        <dbReference type="ARBA" id="ARBA00022989"/>
    </source>
</evidence>
<feature type="transmembrane region" description="Helical" evidence="5">
    <location>
        <begin position="141"/>
        <end position="169"/>
    </location>
</feature>
<sequence>MEIAGYIAALLIGLTLGLVGGGGSILTVPILVYLFQVSPVLATSYSLFIVGVTSLVGSINSFANKKVDFKTVVVFGVLSVITVFCIRHYLIPHLPSFVSIAGFQVPVSLLTMLLFAILMIVSSFSMIRAEKESTVVRRTGVGYIALYGIAVGLVTGLLGAGGGFLLIPALTVLLRLPIKKAIGTSLVIITLNSLIGFADDVTHHQMNWPLLLKITGISVIGILAGSVISQKLDGGTLKKSFGWFVLLIGIYIIFHELTGLSGH</sequence>
<feature type="transmembrane region" description="Helical" evidence="5">
    <location>
        <begin position="71"/>
        <end position="91"/>
    </location>
</feature>
<keyword evidence="4 5" id="KW-0472">Membrane</keyword>
<dbReference type="Proteomes" id="UP001325680">
    <property type="component" value="Chromosome"/>
</dbReference>
<dbReference type="PANTHER" id="PTHR43701">
    <property type="entry name" value="MEMBRANE TRANSPORTER PROTEIN MJ0441-RELATED"/>
    <property type="match status" value="1"/>
</dbReference>
<evidence type="ECO:0000256" key="1">
    <source>
        <dbReference type="ARBA" id="ARBA00004141"/>
    </source>
</evidence>
<accession>A0ABZ0W3A4</accession>
<evidence type="ECO:0000256" key="5">
    <source>
        <dbReference type="RuleBase" id="RU363041"/>
    </source>
</evidence>
<dbReference type="EMBL" id="CP139960">
    <property type="protein sequence ID" value="WQD37204.1"/>
    <property type="molecule type" value="Genomic_DNA"/>
</dbReference>
<gene>
    <name evidence="6" type="ORF">U0035_16160</name>
</gene>
<dbReference type="Pfam" id="PF01925">
    <property type="entry name" value="TauE"/>
    <property type="match status" value="1"/>
</dbReference>
<dbReference type="PANTHER" id="PTHR43701:SF2">
    <property type="entry name" value="MEMBRANE TRANSPORTER PROTEIN YJNA-RELATED"/>
    <property type="match status" value="1"/>
</dbReference>
<feature type="transmembrane region" description="Helical" evidence="5">
    <location>
        <begin position="181"/>
        <end position="198"/>
    </location>
</feature>
<feature type="transmembrane region" description="Helical" evidence="5">
    <location>
        <begin position="97"/>
        <end position="121"/>
    </location>
</feature>
<protein>
    <recommendedName>
        <fullName evidence="5">Probable membrane transporter protein</fullName>
    </recommendedName>
</protein>
<evidence type="ECO:0000313" key="7">
    <source>
        <dbReference type="Proteomes" id="UP001325680"/>
    </source>
</evidence>
<dbReference type="InterPro" id="IPR051598">
    <property type="entry name" value="TSUP/Inactive_protease-like"/>
</dbReference>
<evidence type="ECO:0000256" key="4">
    <source>
        <dbReference type="ARBA" id="ARBA00023136"/>
    </source>
</evidence>
<organism evidence="6 7">
    <name type="scientific">Niabella yanshanensis</name>
    <dbReference type="NCBI Taxonomy" id="577386"/>
    <lineage>
        <taxon>Bacteria</taxon>
        <taxon>Pseudomonadati</taxon>
        <taxon>Bacteroidota</taxon>
        <taxon>Chitinophagia</taxon>
        <taxon>Chitinophagales</taxon>
        <taxon>Chitinophagaceae</taxon>
        <taxon>Niabella</taxon>
    </lineage>
</organism>
<evidence type="ECO:0000256" key="2">
    <source>
        <dbReference type="ARBA" id="ARBA00022692"/>
    </source>
</evidence>
<proteinExistence type="inferred from homology"/>
<feature type="transmembrane region" description="Helical" evidence="5">
    <location>
        <begin position="40"/>
        <end position="59"/>
    </location>
</feature>
<keyword evidence="2 5" id="KW-0812">Transmembrane</keyword>
<comment type="similarity">
    <text evidence="5">Belongs to the 4-toluene sulfonate uptake permease (TSUP) (TC 2.A.102) family.</text>
</comment>
<keyword evidence="5" id="KW-1003">Cell membrane</keyword>
<keyword evidence="7" id="KW-1185">Reference proteome</keyword>
<dbReference type="InterPro" id="IPR002781">
    <property type="entry name" value="TM_pro_TauE-like"/>
</dbReference>
<feature type="transmembrane region" description="Helical" evidence="5">
    <location>
        <begin position="241"/>
        <end position="260"/>
    </location>
</feature>
<evidence type="ECO:0000313" key="6">
    <source>
        <dbReference type="EMBL" id="WQD37204.1"/>
    </source>
</evidence>
<keyword evidence="3 5" id="KW-1133">Transmembrane helix</keyword>
<feature type="transmembrane region" description="Helical" evidence="5">
    <location>
        <begin position="7"/>
        <end position="34"/>
    </location>
</feature>
<dbReference type="RefSeq" id="WP_114793071.1">
    <property type="nucleotide sequence ID" value="NZ_CP139960.1"/>
</dbReference>
<name>A0ABZ0W3A4_9BACT</name>
<feature type="transmembrane region" description="Helical" evidence="5">
    <location>
        <begin position="210"/>
        <end position="229"/>
    </location>
</feature>
<comment type="subcellular location">
    <subcellularLocation>
        <location evidence="5">Cell membrane</location>
        <topology evidence="5">Multi-pass membrane protein</topology>
    </subcellularLocation>
    <subcellularLocation>
        <location evidence="1">Membrane</location>
        <topology evidence="1">Multi-pass membrane protein</topology>
    </subcellularLocation>
</comment>
<reference evidence="6 7" key="1">
    <citation type="submission" date="2023-12" db="EMBL/GenBank/DDBJ databases">
        <title>Genome sequencing and assembly of bacterial species from a model synthetic community.</title>
        <authorList>
            <person name="Hogle S.L."/>
        </authorList>
    </citation>
    <scope>NUCLEOTIDE SEQUENCE [LARGE SCALE GENOMIC DNA]</scope>
    <source>
        <strain evidence="6 7">HAMBI_3031</strain>
    </source>
</reference>